<dbReference type="EMBL" id="NMUH01000648">
    <property type="protein sequence ID" value="MQL82690.1"/>
    <property type="molecule type" value="Genomic_DNA"/>
</dbReference>
<feature type="non-terminal residue" evidence="2">
    <location>
        <position position="1"/>
    </location>
</feature>
<sequence length="76" mass="7875">MEFLVEVFLVRRTVADKSSAVLLAIVGCAFGCMCFAMAERVCLRQGVVSLTVCLAAVLASCLAVVSNFLGCVGGAL</sequence>
<dbReference type="AlphaFoldDB" id="A0A843ULK3"/>
<evidence type="ECO:0000256" key="1">
    <source>
        <dbReference type="SAM" id="Phobius"/>
    </source>
</evidence>
<keyword evidence="1" id="KW-0812">Transmembrane</keyword>
<protein>
    <submittedName>
        <fullName evidence="2">Uncharacterized protein</fullName>
    </submittedName>
</protein>
<feature type="transmembrane region" description="Helical" evidence="1">
    <location>
        <begin position="50"/>
        <end position="75"/>
    </location>
</feature>
<keyword evidence="1" id="KW-0472">Membrane</keyword>
<keyword evidence="3" id="KW-1185">Reference proteome</keyword>
<reference evidence="2" key="1">
    <citation type="submission" date="2017-07" db="EMBL/GenBank/DDBJ databases">
        <title>Taro Niue Genome Assembly and Annotation.</title>
        <authorList>
            <person name="Atibalentja N."/>
            <person name="Keating K."/>
            <person name="Fields C.J."/>
        </authorList>
    </citation>
    <scope>NUCLEOTIDE SEQUENCE</scope>
    <source>
        <strain evidence="2">Niue_2</strain>
        <tissue evidence="2">Leaf</tissue>
    </source>
</reference>
<comment type="caution">
    <text evidence="2">The sequence shown here is derived from an EMBL/GenBank/DDBJ whole genome shotgun (WGS) entry which is preliminary data.</text>
</comment>
<dbReference type="Proteomes" id="UP000652761">
    <property type="component" value="Unassembled WGS sequence"/>
</dbReference>
<evidence type="ECO:0000313" key="3">
    <source>
        <dbReference type="Proteomes" id="UP000652761"/>
    </source>
</evidence>
<name>A0A843ULK3_COLES</name>
<keyword evidence="1" id="KW-1133">Transmembrane helix</keyword>
<organism evidence="2 3">
    <name type="scientific">Colocasia esculenta</name>
    <name type="common">Wild taro</name>
    <name type="synonym">Arum esculentum</name>
    <dbReference type="NCBI Taxonomy" id="4460"/>
    <lineage>
        <taxon>Eukaryota</taxon>
        <taxon>Viridiplantae</taxon>
        <taxon>Streptophyta</taxon>
        <taxon>Embryophyta</taxon>
        <taxon>Tracheophyta</taxon>
        <taxon>Spermatophyta</taxon>
        <taxon>Magnoliopsida</taxon>
        <taxon>Liliopsida</taxon>
        <taxon>Araceae</taxon>
        <taxon>Aroideae</taxon>
        <taxon>Colocasieae</taxon>
        <taxon>Colocasia</taxon>
    </lineage>
</organism>
<proteinExistence type="predicted"/>
<evidence type="ECO:0000313" key="2">
    <source>
        <dbReference type="EMBL" id="MQL82690.1"/>
    </source>
</evidence>
<feature type="transmembrane region" description="Helical" evidence="1">
    <location>
        <begin position="20"/>
        <end position="38"/>
    </location>
</feature>
<accession>A0A843ULK3</accession>
<gene>
    <name evidence="2" type="ORF">Taro_015158</name>
</gene>